<gene>
    <name evidence="1" type="ORF">DOK76_08755</name>
</gene>
<comment type="caution">
    <text evidence="1">The sequence shown here is derived from an EMBL/GenBank/DDBJ whole genome shotgun (WGS) entry which is preliminary data.</text>
</comment>
<proteinExistence type="predicted"/>
<dbReference type="EMBL" id="JAFLVX010000021">
    <property type="protein sequence ID" value="MBO0477160.1"/>
    <property type="molecule type" value="Genomic_DNA"/>
</dbReference>
<sequence length="168" mass="19348">MHFITENELRVKYRKQAFSDFYLQKEERLTPEAKQFLSDKKIRLTSVTDTSDSAQPIGNQFDLLRLACLECGRLANELDYGISHSLFLLAEAIKTGIKTEQRTSIIPYTSQLEVHHVLSTKGKLLIKLEQVIFTISDLEMEKQNQGNELAYLKKQLIEMVNQLIRSGE</sequence>
<organism evidence="1 2">
    <name type="scientific">Candidatus Vagococcus giribetii</name>
    <dbReference type="NCBI Taxonomy" id="2230876"/>
    <lineage>
        <taxon>Bacteria</taxon>
        <taxon>Bacillati</taxon>
        <taxon>Bacillota</taxon>
        <taxon>Bacilli</taxon>
        <taxon>Lactobacillales</taxon>
        <taxon>Enterococcaceae</taxon>
        <taxon>Vagococcus</taxon>
    </lineage>
</organism>
<dbReference type="Proteomes" id="UP000664857">
    <property type="component" value="Unassembled WGS sequence"/>
</dbReference>
<protein>
    <submittedName>
        <fullName evidence="1">Uncharacterized protein</fullName>
    </submittedName>
</protein>
<evidence type="ECO:0000313" key="2">
    <source>
        <dbReference type="Proteomes" id="UP000664857"/>
    </source>
</evidence>
<reference evidence="1 2" key="1">
    <citation type="submission" date="2021-03" db="EMBL/GenBank/DDBJ databases">
        <title>Enterococcal diversity collection.</title>
        <authorList>
            <person name="Gilmore M.S."/>
            <person name="Schwartzman J."/>
            <person name="Van Tyne D."/>
            <person name="Martin M."/>
            <person name="Earl A.M."/>
            <person name="Manson A.L."/>
            <person name="Straub T."/>
            <person name="Salamzade R."/>
            <person name="Saavedra J."/>
            <person name="Lebreton F."/>
            <person name="Prichula J."/>
            <person name="Schaufler K."/>
            <person name="Gaca A."/>
            <person name="Sgardioli B."/>
            <person name="Wagenaar J."/>
            <person name="Strong T."/>
        </authorList>
    </citation>
    <scope>NUCLEOTIDE SEQUENCE [LARGE SCALE GENOMIC DNA]</scope>
    <source>
        <strain evidence="1 2">DIV0080</strain>
    </source>
</reference>
<accession>A0ABS3HTS2</accession>
<dbReference type="RefSeq" id="WP_206966882.1">
    <property type="nucleotide sequence ID" value="NZ_JAFLVX010000021.1"/>
</dbReference>
<name>A0ABS3HTS2_9ENTE</name>
<evidence type="ECO:0000313" key="1">
    <source>
        <dbReference type="EMBL" id="MBO0477160.1"/>
    </source>
</evidence>
<keyword evidence="2" id="KW-1185">Reference proteome</keyword>